<accession>A0A7T5UE22</accession>
<sequence>MEKKFYWLHSFLVSSGKERKLIQKIYSDEKVANENLVLMGGALNKLVEV</sequence>
<name>A0A7T5UE22_9CAUD</name>
<dbReference type="KEGG" id="vg:77948179"/>
<dbReference type="Proteomes" id="UP000595896">
    <property type="component" value="Segment"/>
</dbReference>
<evidence type="ECO:0000313" key="1">
    <source>
        <dbReference type="EMBL" id="QQG33669.1"/>
    </source>
</evidence>
<proteinExistence type="predicted"/>
<dbReference type="EMBL" id="MW343794">
    <property type="protein sequence ID" value="QQG33669.1"/>
    <property type="molecule type" value="Genomic_DNA"/>
</dbReference>
<dbReference type="RefSeq" id="YP_010671917.1">
    <property type="nucleotide sequence ID" value="NC_070973.1"/>
</dbReference>
<evidence type="ECO:0000313" key="2">
    <source>
        <dbReference type="Proteomes" id="UP000595896"/>
    </source>
</evidence>
<reference evidence="1 2" key="1">
    <citation type="submission" date="2020-12" db="EMBL/GenBank/DDBJ databases">
        <authorList>
            <person name="Luo D."/>
            <person name="Li C."/>
            <person name="Zeng H."/>
        </authorList>
    </citation>
    <scope>NUCLEOTIDE SEQUENCE [LARGE SCALE GENOMIC DNA]</scope>
</reference>
<protein>
    <submittedName>
        <fullName evidence="1">Uncharacterized protein</fullName>
    </submittedName>
</protein>
<dbReference type="GeneID" id="77948179"/>
<organism evidence="1 2">
    <name type="scientific">Cronobacter phage A24</name>
    <dbReference type="NCBI Taxonomy" id="2795745"/>
    <lineage>
        <taxon>Viruses</taxon>
        <taxon>Duplodnaviria</taxon>
        <taxon>Heunggongvirae</taxon>
        <taxon>Uroviricota</taxon>
        <taxon>Caudoviricetes</taxon>
        <taxon>Grimontviridae</taxon>
        <taxon>Crifsvirus</taxon>
        <taxon>Crifsvirus A24</taxon>
    </lineage>
</organism>
<keyword evidence="2" id="KW-1185">Reference proteome</keyword>